<dbReference type="InterPro" id="IPR001387">
    <property type="entry name" value="Cro/C1-type_HTH"/>
</dbReference>
<dbReference type="SUPFAM" id="SSF47413">
    <property type="entry name" value="lambda repressor-like DNA-binding domains"/>
    <property type="match status" value="1"/>
</dbReference>
<dbReference type="OrthoDB" id="674774at2"/>
<proteinExistence type="predicted"/>
<name>A0A1G5Z975_9BACT</name>
<dbReference type="InterPro" id="IPR010982">
    <property type="entry name" value="Lambda_DNA-bd_dom_sf"/>
</dbReference>
<dbReference type="SMART" id="SM00530">
    <property type="entry name" value="HTH_XRE"/>
    <property type="match status" value="1"/>
</dbReference>
<evidence type="ECO:0000259" key="1">
    <source>
        <dbReference type="PROSITE" id="PS50943"/>
    </source>
</evidence>
<dbReference type="Pfam" id="PF01381">
    <property type="entry name" value="HTH_3"/>
    <property type="match status" value="1"/>
</dbReference>
<sequence length="124" mass="14307">MTKHRGRKIARYRNFKGIKQDSLAKQLNVSQTELSRIENQETIDDQLFGQIANALGVTPEFLDNFDEHSALYNISNNIDNSPISENSTGINQVFNPLDKVVELYERLLESEKEKIEILRKNNNQ</sequence>
<dbReference type="CDD" id="cd00093">
    <property type="entry name" value="HTH_XRE"/>
    <property type="match status" value="1"/>
</dbReference>
<evidence type="ECO:0000313" key="3">
    <source>
        <dbReference type="Proteomes" id="UP000198756"/>
    </source>
</evidence>
<keyword evidence="3" id="KW-1185">Reference proteome</keyword>
<evidence type="ECO:0000313" key="2">
    <source>
        <dbReference type="EMBL" id="SDA90975.1"/>
    </source>
</evidence>
<gene>
    <name evidence="2" type="ORF">SAMN03080617_03363</name>
</gene>
<dbReference type="PROSITE" id="PS50943">
    <property type="entry name" value="HTH_CROC1"/>
    <property type="match status" value="1"/>
</dbReference>
<dbReference type="RefSeq" id="WP_092732383.1">
    <property type="nucleotide sequence ID" value="NZ_FMXE01000028.1"/>
</dbReference>
<dbReference type="EMBL" id="FMXE01000028">
    <property type="protein sequence ID" value="SDA90975.1"/>
    <property type="molecule type" value="Genomic_DNA"/>
</dbReference>
<reference evidence="3" key="1">
    <citation type="submission" date="2016-10" db="EMBL/GenBank/DDBJ databases">
        <authorList>
            <person name="Varghese N."/>
            <person name="Submissions S."/>
        </authorList>
    </citation>
    <scope>NUCLEOTIDE SEQUENCE [LARGE SCALE GENOMIC DNA]</scope>
    <source>
        <strain evidence="3">DSM 22703</strain>
    </source>
</reference>
<dbReference type="GO" id="GO:0003677">
    <property type="term" value="F:DNA binding"/>
    <property type="evidence" value="ECO:0007669"/>
    <property type="project" value="InterPro"/>
</dbReference>
<dbReference type="AlphaFoldDB" id="A0A1G5Z975"/>
<accession>A0A1G5Z975</accession>
<feature type="domain" description="HTH cro/C1-type" evidence="1">
    <location>
        <begin position="9"/>
        <end position="62"/>
    </location>
</feature>
<protein>
    <submittedName>
        <fullName evidence="2">Helix-turn-helix</fullName>
    </submittedName>
</protein>
<dbReference type="Proteomes" id="UP000198756">
    <property type="component" value="Unassembled WGS sequence"/>
</dbReference>
<dbReference type="STRING" id="279824.SAMN03080617_03363"/>
<dbReference type="Gene3D" id="1.10.260.40">
    <property type="entry name" value="lambda repressor-like DNA-binding domains"/>
    <property type="match status" value="1"/>
</dbReference>
<organism evidence="2 3">
    <name type="scientific">Algoriphagus alkaliphilus</name>
    <dbReference type="NCBI Taxonomy" id="279824"/>
    <lineage>
        <taxon>Bacteria</taxon>
        <taxon>Pseudomonadati</taxon>
        <taxon>Bacteroidota</taxon>
        <taxon>Cytophagia</taxon>
        <taxon>Cytophagales</taxon>
        <taxon>Cyclobacteriaceae</taxon>
        <taxon>Algoriphagus</taxon>
    </lineage>
</organism>